<keyword evidence="1" id="KW-1133">Transmembrane helix</keyword>
<proteinExistence type="predicted"/>
<protein>
    <submittedName>
        <fullName evidence="2">ATPase</fullName>
    </submittedName>
</protein>
<dbReference type="SUPFAM" id="SSF48452">
    <property type="entry name" value="TPR-like"/>
    <property type="match status" value="1"/>
</dbReference>
<dbReference type="Gene3D" id="1.25.40.10">
    <property type="entry name" value="Tetratricopeptide repeat domain"/>
    <property type="match status" value="1"/>
</dbReference>
<dbReference type="EMBL" id="JBEPLM010000013">
    <property type="protein sequence ID" value="MET3596210.1"/>
    <property type="molecule type" value="Genomic_DNA"/>
</dbReference>
<feature type="transmembrane region" description="Helical" evidence="1">
    <location>
        <begin position="20"/>
        <end position="38"/>
    </location>
</feature>
<evidence type="ECO:0000256" key="1">
    <source>
        <dbReference type="SAM" id="Phobius"/>
    </source>
</evidence>
<evidence type="ECO:0000313" key="2">
    <source>
        <dbReference type="EMBL" id="MET3596210.1"/>
    </source>
</evidence>
<evidence type="ECO:0000313" key="3">
    <source>
        <dbReference type="Proteomes" id="UP001549036"/>
    </source>
</evidence>
<gene>
    <name evidence="2" type="ORF">ABID26_005627</name>
</gene>
<comment type="caution">
    <text evidence="2">The sequence shown here is derived from an EMBL/GenBank/DDBJ whole genome shotgun (WGS) entry which is preliminary data.</text>
</comment>
<dbReference type="Proteomes" id="UP001549036">
    <property type="component" value="Unassembled WGS sequence"/>
</dbReference>
<dbReference type="RefSeq" id="WP_292367222.1">
    <property type="nucleotide sequence ID" value="NZ_JBEPLM010000013.1"/>
</dbReference>
<accession>A0ABV2I045</accession>
<name>A0ABV2I045_9HYPH</name>
<organism evidence="2 3">
    <name type="scientific">Mesorhizobium shonense</name>
    <dbReference type="NCBI Taxonomy" id="1209948"/>
    <lineage>
        <taxon>Bacteria</taxon>
        <taxon>Pseudomonadati</taxon>
        <taxon>Pseudomonadota</taxon>
        <taxon>Alphaproteobacteria</taxon>
        <taxon>Hyphomicrobiales</taxon>
        <taxon>Phyllobacteriaceae</taxon>
        <taxon>Mesorhizobium</taxon>
    </lineage>
</organism>
<keyword evidence="1" id="KW-0812">Transmembrane</keyword>
<reference evidence="2 3" key="1">
    <citation type="submission" date="2024-06" db="EMBL/GenBank/DDBJ databases">
        <title>Genomic Encyclopedia of Type Strains, Phase IV (KMG-IV): sequencing the most valuable type-strain genomes for metagenomic binning, comparative biology and taxonomic classification.</title>
        <authorList>
            <person name="Goeker M."/>
        </authorList>
    </citation>
    <scope>NUCLEOTIDE SEQUENCE [LARGE SCALE GENOMIC DNA]</scope>
    <source>
        <strain evidence="2 3">DSM 29846</strain>
    </source>
</reference>
<dbReference type="PANTHER" id="PTHR47691">
    <property type="entry name" value="REGULATOR-RELATED"/>
    <property type="match status" value="1"/>
</dbReference>
<keyword evidence="3" id="KW-1185">Reference proteome</keyword>
<dbReference type="PANTHER" id="PTHR47691:SF3">
    <property type="entry name" value="HTH-TYPE TRANSCRIPTIONAL REGULATOR RV0890C-RELATED"/>
    <property type="match status" value="1"/>
</dbReference>
<dbReference type="InterPro" id="IPR011990">
    <property type="entry name" value="TPR-like_helical_dom_sf"/>
</dbReference>
<sequence length="234" mass="25436">MERALLTVEDAEVLNHPLTLSIALVWAISVFLWVGDLARAEEHIDRLFSRAEFHSLGPYLALGRGFKGELAIRRGNASSGVESLRSCLAELHAAPYELLTTPLNISFVQGLAATGRSAEALSLIEETIQQVETSGDLCYMAELLRVKGNLVLAAPQAGTDEEAELCFRRSLELSDRQGARAWELRSAIDLAFLLAARGRHDAAQALLQPIFARFGEGLETADLQSAARLLATPN</sequence>
<keyword evidence="1" id="KW-0472">Membrane</keyword>